<protein>
    <submittedName>
        <fullName evidence="2">Uncharacterized protein</fullName>
    </submittedName>
</protein>
<feature type="transmembrane region" description="Helical" evidence="1">
    <location>
        <begin position="16"/>
        <end position="38"/>
    </location>
</feature>
<organism evidence="2">
    <name type="scientific">Minutocellus polymorphus</name>
    <dbReference type="NCBI Taxonomy" id="265543"/>
    <lineage>
        <taxon>Eukaryota</taxon>
        <taxon>Sar</taxon>
        <taxon>Stramenopiles</taxon>
        <taxon>Ochrophyta</taxon>
        <taxon>Bacillariophyta</taxon>
        <taxon>Mediophyceae</taxon>
        <taxon>Cymatosirophycidae</taxon>
        <taxon>Cymatosirales</taxon>
        <taxon>Cymatosiraceae</taxon>
        <taxon>Minutocellus</taxon>
    </lineage>
</organism>
<evidence type="ECO:0000313" key="2">
    <source>
        <dbReference type="EMBL" id="CAD8359314.1"/>
    </source>
</evidence>
<gene>
    <name evidence="2" type="ORF">MPOL1434_LOCUS412</name>
</gene>
<dbReference type="AlphaFoldDB" id="A0A7S0ABW5"/>
<reference evidence="2" key="1">
    <citation type="submission" date="2021-01" db="EMBL/GenBank/DDBJ databases">
        <authorList>
            <person name="Corre E."/>
            <person name="Pelletier E."/>
            <person name="Niang G."/>
            <person name="Scheremetjew M."/>
            <person name="Finn R."/>
            <person name="Kale V."/>
            <person name="Holt S."/>
            <person name="Cochrane G."/>
            <person name="Meng A."/>
            <person name="Brown T."/>
            <person name="Cohen L."/>
        </authorList>
    </citation>
    <scope>NUCLEOTIDE SEQUENCE</scope>
    <source>
        <strain evidence="2">CCMP3303</strain>
    </source>
</reference>
<sequence length="106" mass="12132">MSTTTAPQVFTTQDTIIAWANFAALLATSAVFTIYYVKSVKPAELEKSIGIEAYERCKWYRLVSGFFMSVAAIQYIVFWYYPLPGLPPNLVEFPWQYHVSVYIAVM</sequence>
<keyword evidence="1" id="KW-0472">Membrane</keyword>
<name>A0A7S0ABW5_9STRA</name>
<dbReference type="EMBL" id="HBEJ01000675">
    <property type="protein sequence ID" value="CAD8359314.1"/>
    <property type="molecule type" value="Transcribed_RNA"/>
</dbReference>
<evidence type="ECO:0000256" key="1">
    <source>
        <dbReference type="SAM" id="Phobius"/>
    </source>
</evidence>
<keyword evidence="1" id="KW-1133">Transmembrane helix</keyword>
<keyword evidence="1" id="KW-0812">Transmembrane</keyword>
<feature type="transmembrane region" description="Helical" evidence="1">
    <location>
        <begin position="59"/>
        <end position="81"/>
    </location>
</feature>
<accession>A0A7S0ABW5</accession>
<proteinExistence type="predicted"/>